<dbReference type="AlphaFoldDB" id="A0A8S9N9I6"/>
<accession>A0A8S9N9I6</accession>
<comment type="caution">
    <text evidence="1">The sequence shown here is derived from an EMBL/GenBank/DDBJ whole genome shotgun (WGS) entry which is preliminary data.</text>
</comment>
<proteinExistence type="predicted"/>
<dbReference type="EMBL" id="QGKX02001621">
    <property type="protein sequence ID" value="KAF3500880.1"/>
    <property type="molecule type" value="Genomic_DNA"/>
</dbReference>
<organism evidence="1 2">
    <name type="scientific">Brassica cretica</name>
    <name type="common">Mustard</name>
    <dbReference type="NCBI Taxonomy" id="69181"/>
    <lineage>
        <taxon>Eukaryota</taxon>
        <taxon>Viridiplantae</taxon>
        <taxon>Streptophyta</taxon>
        <taxon>Embryophyta</taxon>
        <taxon>Tracheophyta</taxon>
        <taxon>Spermatophyta</taxon>
        <taxon>Magnoliopsida</taxon>
        <taxon>eudicotyledons</taxon>
        <taxon>Gunneridae</taxon>
        <taxon>Pentapetalae</taxon>
        <taxon>rosids</taxon>
        <taxon>malvids</taxon>
        <taxon>Brassicales</taxon>
        <taxon>Brassicaceae</taxon>
        <taxon>Brassiceae</taxon>
        <taxon>Brassica</taxon>
    </lineage>
</organism>
<name>A0A8S9N9I6_BRACR</name>
<reference evidence="1" key="1">
    <citation type="submission" date="2019-12" db="EMBL/GenBank/DDBJ databases">
        <title>Genome sequencing and annotation of Brassica cretica.</title>
        <authorList>
            <person name="Studholme D.J."/>
            <person name="Sarris P."/>
        </authorList>
    </citation>
    <scope>NUCLEOTIDE SEQUENCE</scope>
    <source>
        <strain evidence="1">PFS-109/04</strain>
        <tissue evidence="1">Leaf</tissue>
    </source>
</reference>
<evidence type="ECO:0000313" key="2">
    <source>
        <dbReference type="Proteomes" id="UP000712600"/>
    </source>
</evidence>
<gene>
    <name evidence="1" type="ORF">F2Q69_00043356</name>
</gene>
<dbReference type="Proteomes" id="UP000712600">
    <property type="component" value="Unassembled WGS sequence"/>
</dbReference>
<protein>
    <submittedName>
        <fullName evidence="1">Uncharacterized protein</fullName>
    </submittedName>
</protein>
<evidence type="ECO:0000313" key="1">
    <source>
        <dbReference type="EMBL" id="KAF3500880.1"/>
    </source>
</evidence>
<sequence length="95" mass="10564">MICCEKTYLYFAGIWTLTSSQPFSTPTDSRKKYSEKSRARFIALPVAKSRGKVFDFLKNCGAVAAGVVLPELLRTAIFVFVFPDIVLIKSFAAMS</sequence>